<keyword evidence="3" id="KW-1185">Reference proteome</keyword>
<comment type="caution">
    <text evidence="2">The sequence shown here is derived from an EMBL/GenBank/DDBJ whole genome shotgun (WGS) entry which is preliminary data.</text>
</comment>
<keyword evidence="1" id="KW-1133">Transmembrane helix</keyword>
<keyword evidence="1" id="KW-0472">Membrane</keyword>
<dbReference type="EMBL" id="JAFLEQ010000015">
    <property type="protein sequence ID" value="MBN9644558.1"/>
    <property type="molecule type" value="Genomic_DNA"/>
</dbReference>
<evidence type="ECO:0000313" key="3">
    <source>
        <dbReference type="Proteomes" id="UP000664332"/>
    </source>
</evidence>
<reference evidence="2" key="1">
    <citation type="submission" date="2021-03" db="EMBL/GenBank/DDBJ databases">
        <authorList>
            <person name="Sun Q."/>
        </authorList>
    </citation>
    <scope>NUCLEOTIDE SEQUENCE</scope>
    <source>
        <strain evidence="2">CCM 8862</strain>
    </source>
</reference>
<evidence type="ECO:0000256" key="1">
    <source>
        <dbReference type="SAM" id="Phobius"/>
    </source>
</evidence>
<name>A0A939IXY7_9CORY</name>
<proteinExistence type="predicted"/>
<dbReference type="AlphaFoldDB" id="A0A939IXY7"/>
<feature type="transmembrane region" description="Helical" evidence="1">
    <location>
        <begin position="58"/>
        <end position="78"/>
    </location>
</feature>
<dbReference type="RefSeq" id="WP_207279047.1">
    <property type="nucleotide sequence ID" value="NZ_JAFLEQ010000015.1"/>
</dbReference>
<feature type="transmembrane region" description="Helical" evidence="1">
    <location>
        <begin position="118"/>
        <end position="136"/>
    </location>
</feature>
<dbReference type="Proteomes" id="UP000664332">
    <property type="component" value="Unassembled WGS sequence"/>
</dbReference>
<organism evidence="2 3">
    <name type="scientific">Corynebacterium mendelii</name>
    <dbReference type="NCBI Taxonomy" id="2765362"/>
    <lineage>
        <taxon>Bacteria</taxon>
        <taxon>Bacillati</taxon>
        <taxon>Actinomycetota</taxon>
        <taxon>Actinomycetes</taxon>
        <taxon>Mycobacteriales</taxon>
        <taxon>Corynebacteriaceae</taxon>
        <taxon>Corynebacterium</taxon>
    </lineage>
</organism>
<gene>
    <name evidence="2" type="ORF">JZY06_08040</name>
</gene>
<accession>A0A939IXY7</accession>
<feature type="transmembrane region" description="Helical" evidence="1">
    <location>
        <begin position="85"/>
        <end position="106"/>
    </location>
</feature>
<evidence type="ECO:0000313" key="2">
    <source>
        <dbReference type="EMBL" id="MBN9644558.1"/>
    </source>
</evidence>
<feature type="transmembrane region" description="Helical" evidence="1">
    <location>
        <begin position="24"/>
        <end position="46"/>
    </location>
</feature>
<protein>
    <submittedName>
        <fullName evidence="2">Uncharacterized protein</fullName>
    </submittedName>
</protein>
<keyword evidence="1" id="KW-0812">Transmembrane</keyword>
<sequence>MDHTDGPGRPLTRPRVPGEKQRRLVLAVLPGAVLFAGSTLLLGASRMIGGDLPEMVDMLWYVLQGMVGVFVVGTGFSTKHLGTGYRWLTVVGGAVFAAAALSNLLAPPEGAELTGPGGFIGVVAGVVAPVVGWIIGRRHMAGPTAVGAT</sequence>